<dbReference type="InterPro" id="IPR000056">
    <property type="entry name" value="Ribul_P_3_epim-like"/>
</dbReference>
<name>A0A1F4VHF6_UNCKA</name>
<evidence type="ECO:0000313" key="3">
    <source>
        <dbReference type="EMBL" id="OGC56584.1"/>
    </source>
</evidence>
<keyword evidence="1" id="KW-0479">Metal-binding</keyword>
<gene>
    <name evidence="3" type="ORF">A3H26_01685</name>
</gene>
<dbReference type="Gene3D" id="3.20.20.70">
    <property type="entry name" value="Aldolase class I"/>
    <property type="match status" value="1"/>
</dbReference>
<comment type="caution">
    <text evidence="3">The sequence shown here is derived from an EMBL/GenBank/DDBJ whole genome shotgun (WGS) entry which is preliminary data.</text>
</comment>
<dbReference type="STRING" id="1802630.A3H26_01685"/>
<evidence type="ECO:0000313" key="4">
    <source>
        <dbReference type="Proteomes" id="UP000177763"/>
    </source>
</evidence>
<protein>
    <recommendedName>
        <fullName evidence="5">Ribulose-phosphate 3-epimerase</fullName>
    </recommendedName>
</protein>
<sequence length="209" mass="23902">MIIPGILEKDFMEVVNKIQLVQDFTTIIQIDIADGKLVKGETFLEIDRIAEIKTKAEIEIHLMVENPLQYLVKKINNISRICAQIEVKDYIEDFINISHDFGYIVGLSLNPETEIQKLDRFLSKIDYVQFMTIIPGAQGNPFVYNVLAKINQFRQLYPKMPVQVDGGIDAETLPLVLETGVRDVIIGSHLFNQSDIRDAYIKFSNEELL</sequence>
<dbReference type="SUPFAM" id="SSF51366">
    <property type="entry name" value="Ribulose-phoshate binding barrel"/>
    <property type="match status" value="1"/>
</dbReference>
<dbReference type="AlphaFoldDB" id="A0A1F4VHF6"/>
<evidence type="ECO:0000256" key="2">
    <source>
        <dbReference type="ARBA" id="ARBA00023235"/>
    </source>
</evidence>
<dbReference type="InterPro" id="IPR013785">
    <property type="entry name" value="Aldolase_TIM"/>
</dbReference>
<reference evidence="3 4" key="1">
    <citation type="journal article" date="2016" name="Nat. Commun.">
        <title>Thousands of microbial genomes shed light on interconnected biogeochemical processes in an aquifer system.</title>
        <authorList>
            <person name="Anantharaman K."/>
            <person name="Brown C.T."/>
            <person name="Hug L.A."/>
            <person name="Sharon I."/>
            <person name="Castelle C.J."/>
            <person name="Probst A.J."/>
            <person name="Thomas B.C."/>
            <person name="Singh A."/>
            <person name="Wilkins M.J."/>
            <person name="Karaoz U."/>
            <person name="Brodie E.L."/>
            <person name="Williams K.H."/>
            <person name="Hubbard S.S."/>
            <person name="Banfield J.F."/>
        </authorList>
    </citation>
    <scope>NUCLEOTIDE SEQUENCE [LARGE SCALE GENOMIC DNA]</scope>
</reference>
<dbReference type="GO" id="GO:0005975">
    <property type="term" value="P:carbohydrate metabolic process"/>
    <property type="evidence" value="ECO:0007669"/>
    <property type="project" value="InterPro"/>
</dbReference>
<keyword evidence="2" id="KW-0413">Isomerase</keyword>
<dbReference type="InterPro" id="IPR011060">
    <property type="entry name" value="RibuloseP-bd_barrel"/>
</dbReference>
<accession>A0A1F4VHF6</accession>
<dbReference type="PANTHER" id="PTHR11749">
    <property type="entry name" value="RIBULOSE-5-PHOSPHATE-3-EPIMERASE"/>
    <property type="match status" value="1"/>
</dbReference>
<proteinExistence type="predicted"/>
<dbReference type="GO" id="GO:0046872">
    <property type="term" value="F:metal ion binding"/>
    <property type="evidence" value="ECO:0007669"/>
    <property type="project" value="UniProtKB-KW"/>
</dbReference>
<dbReference type="GO" id="GO:0016857">
    <property type="term" value="F:racemase and epimerase activity, acting on carbohydrates and derivatives"/>
    <property type="evidence" value="ECO:0007669"/>
    <property type="project" value="InterPro"/>
</dbReference>
<dbReference type="Proteomes" id="UP000177763">
    <property type="component" value="Unassembled WGS sequence"/>
</dbReference>
<evidence type="ECO:0000256" key="1">
    <source>
        <dbReference type="ARBA" id="ARBA00022723"/>
    </source>
</evidence>
<organism evidence="3 4">
    <name type="scientific">candidate division WWE3 bacterium RIFCSPLOWO2_12_FULL_36_10</name>
    <dbReference type="NCBI Taxonomy" id="1802630"/>
    <lineage>
        <taxon>Bacteria</taxon>
        <taxon>Katanobacteria</taxon>
    </lineage>
</organism>
<dbReference type="EMBL" id="MEVN01000034">
    <property type="protein sequence ID" value="OGC56584.1"/>
    <property type="molecule type" value="Genomic_DNA"/>
</dbReference>
<dbReference type="Pfam" id="PF00834">
    <property type="entry name" value="Ribul_P_3_epim"/>
    <property type="match status" value="1"/>
</dbReference>
<evidence type="ECO:0008006" key="5">
    <source>
        <dbReference type="Google" id="ProtNLM"/>
    </source>
</evidence>